<dbReference type="Gene3D" id="3.30.700.10">
    <property type="entry name" value="Glycoprotein, Type 4 Pilin"/>
    <property type="match status" value="1"/>
</dbReference>
<keyword evidence="3" id="KW-0281">Fimbrium</keyword>
<reference evidence="5 6" key="1">
    <citation type="journal article" date="2011" name="Curr. Microbiol.">
        <title>Luteibacter jiangsuensis sp. nov.: a methamidophos-degrading bacterium isolated from a methamidophos-manufacturing factory.</title>
        <authorList>
            <person name="Wang L."/>
            <person name="Wang G.L."/>
            <person name="Li S.P."/>
            <person name="Jiang J.D."/>
        </authorList>
    </citation>
    <scope>NUCLEOTIDE SEQUENCE [LARGE SCALE GENOMIC DNA]</scope>
    <source>
        <strain evidence="5 6">CGMCC 1.10133</strain>
    </source>
</reference>
<dbReference type="RefSeq" id="WP_167125580.1">
    <property type="nucleotide sequence ID" value="NZ_JAAQQR010000004.1"/>
</dbReference>
<name>A0ABX0Q4B6_9GAMM</name>
<evidence type="ECO:0000256" key="3">
    <source>
        <dbReference type="RuleBase" id="RU000389"/>
    </source>
</evidence>
<keyword evidence="4" id="KW-1133">Transmembrane helix</keyword>
<comment type="similarity">
    <text evidence="1 3">Belongs to the N-Me-Phe pilin family.</text>
</comment>
<gene>
    <name evidence="5" type="ORF">HBF26_09945</name>
</gene>
<feature type="transmembrane region" description="Helical" evidence="4">
    <location>
        <begin position="12"/>
        <end position="32"/>
    </location>
</feature>
<keyword evidence="2" id="KW-0488">Methylation</keyword>
<comment type="caution">
    <text evidence="5">The sequence shown here is derived from an EMBL/GenBank/DDBJ whole genome shotgun (WGS) entry which is preliminary data.</text>
</comment>
<evidence type="ECO:0000313" key="6">
    <source>
        <dbReference type="Proteomes" id="UP001429601"/>
    </source>
</evidence>
<keyword evidence="4" id="KW-0812">Transmembrane</keyword>
<sequence>MHFKNNRTVSGFTLIELMIVVAIIAILAAIAVPQYKDYLIRSQASEGFVTAAGAKAAVWEYVHNTGRFPTSNQSAGLPDGASINGKYVSSVALQDTGVILIAYLRPDSNEALKHQTITLSPIDTVGAIGWTCKSTLNDRYLPTSCRSN</sequence>
<proteinExistence type="inferred from homology"/>
<dbReference type="NCBIfam" id="TIGR02532">
    <property type="entry name" value="IV_pilin_GFxxxE"/>
    <property type="match status" value="1"/>
</dbReference>
<dbReference type="PANTHER" id="PTHR30093:SF34">
    <property type="entry name" value="PREPILIN PEPTIDASE-DEPENDENT PROTEIN D"/>
    <property type="match status" value="1"/>
</dbReference>
<dbReference type="PANTHER" id="PTHR30093">
    <property type="entry name" value="GENERAL SECRETION PATHWAY PROTEIN G"/>
    <property type="match status" value="1"/>
</dbReference>
<evidence type="ECO:0000256" key="2">
    <source>
        <dbReference type="ARBA" id="ARBA00022481"/>
    </source>
</evidence>
<dbReference type="InterPro" id="IPR012902">
    <property type="entry name" value="N_methyl_site"/>
</dbReference>
<dbReference type="EMBL" id="JAAQQR010000004">
    <property type="protein sequence ID" value="NID05208.1"/>
    <property type="molecule type" value="Genomic_DNA"/>
</dbReference>
<accession>A0ABX0Q4B6</accession>
<evidence type="ECO:0000256" key="4">
    <source>
        <dbReference type="SAM" id="Phobius"/>
    </source>
</evidence>
<dbReference type="InterPro" id="IPR045584">
    <property type="entry name" value="Pilin-like"/>
</dbReference>
<keyword evidence="6" id="KW-1185">Reference proteome</keyword>
<organism evidence="5 6">
    <name type="scientific">Luteibacter jiangsuensis</name>
    <dbReference type="NCBI Taxonomy" id="637577"/>
    <lineage>
        <taxon>Bacteria</taxon>
        <taxon>Pseudomonadati</taxon>
        <taxon>Pseudomonadota</taxon>
        <taxon>Gammaproteobacteria</taxon>
        <taxon>Lysobacterales</taxon>
        <taxon>Rhodanobacteraceae</taxon>
        <taxon>Luteibacter</taxon>
    </lineage>
</organism>
<dbReference type="Proteomes" id="UP001429601">
    <property type="component" value="Unassembled WGS sequence"/>
</dbReference>
<dbReference type="InterPro" id="IPR001082">
    <property type="entry name" value="Pilin"/>
</dbReference>
<evidence type="ECO:0000256" key="1">
    <source>
        <dbReference type="ARBA" id="ARBA00005233"/>
    </source>
</evidence>
<dbReference type="SUPFAM" id="SSF54523">
    <property type="entry name" value="Pili subunits"/>
    <property type="match status" value="1"/>
</dbReference>
<dbReference type="Pfam" id="PF00114">
    <property type="entry name" value="Pilin"/>
    <property type="match status" value="1"/>
</dbReference>
<dbReference type="PROSITE" id="PS00409">
    <property type="entry name" value="PROKAR_NTER_METHYL"/>
    <property type="match status" value="1"/>
</dbReference>
<keyword evidence="4" id="KW-0472">Membrane</keyword>
<protein>
    <submittedName>
        <fullName evidence="5">Prepilin-type N-terminal cleavage/methylation domain-containing protein</fullName>
    </submittedName>
</protein>
<dbReference type="Pfam" id="PF07963">
    <property type="entry name" value="N_methyl"/>
    <property type="match status" value="1"/>
</dbReference>
<evidence type="ECO:0000313" key="5">
    <source>
        <dbReference type="EMBL" id="NID05208.1"/>
    </source>
</evidence>